<feature type="domain" description="ABC transmembrane type-1" evidence="7">
    <location>
        <begin position="686"/>
        <end position="870"/>
    </location>
</feature>
<keyword evidence="5 6" id="KW-0472">Membrane</keyword>
<evidence type="ECO:0000256" key="6">
    <source>
        <dbReference type="RuleBase" id="RU363032"/>
    </source>
</evidence>
<dbReference type="SUPFAM" id="SSF161098">
    <property type="entry name" value="MetI-like"/>
    <property type="match status" value="1"/>
</dbReference>
<dbReference type="GO" id="GO:0031460">
    <property type="term" value="P:glycine betaine transport"/>
    <property type="evidence" value="ECO:0007669"/>
    <property type="project" value="UniProtKB-ARBA"/>
</dbReference>
<keyword evidence="3 6" id="KW-0812">Transmembrane</keyword>
<dbReference type="PANTHER" id="PTHR30177:SF4">
    <property type="entry name" value="OSMOPROTECTANT IMPORT PERMEASE PROTEIN OSMW"/>
    <property type="match status" value="1"/>
</dbReference>
<sequence>MSVMLAGSAEFHVGPAFFHQRQVHAGRGEVGQVTAAVHCQVFHRLVLKLFELLLVVAVDPAGRPHGDRLVGAFDLVFFLQTAGDHIELQHTDGAEDDVVAALREEHLRGAFFGQLLQTLTQLLGLERVLQAHAAEQLRGKVRNTGKAQCFAFGEGVADLDGAVVVQTDDVTGIGFFQLFALRREERQRVADPHVLAQTHMAHFHALVVTARADPHEGDAVAVLGVHVCLDLEHETAEFLFRRLDGALVGHTCQRLGRPVHHGIEYMIDAEVAQCGAEEHRGQLAVDEFLLVELVAGTLHQLQLLDKAVVLVTQMGAGFVRIELLDDFGFGTLVAVTCGVDNDVVVGQVIDTLEVPVATNRPGDRCRLDLEHGFDFIKQLDRVADIAVELVDEADDRRVAQTADIHQRNGAWLDAFTAVEDHQRGVDCRQGAIGVFGEVFVAWGVEQVDHVVAIRKLHHGRSNGDTTLFLHFHPVGGGVTVGFTRLDRTGDGNGLAHQQEFFRDGGFTRIRVGNNGESAAFRDFGGLLGHGKSPGMGLKKGADYSSTRGNNRTVQTINDGQIMSRVGTFQVVETSTPPSRLATKPTQGADSSACWFDEAALMACVFAEVKPLPATHPLLFANVIAGVLVWMLWSTRSPTEIRSPPVANRYGKGLLGGAVVIALLALLIHWIGISTIKQYQDDLLFYLQAHLILVLVSMLAALVVGIPAGIALSRPSMVGRAERFMQIFNIGNTVPPLAVLAIALGILGIGSGPAIFALFLASLLPIVRNTYEGLKNVQGSLKEAAVGIGMTPRQVLWRVELPNAVPIIIGGVRVALAINVGTAPLAFLIGANSLGSLIFPGIALNNQPQLVLGAACTALLALLLDGLVILASRLWLERGLAR</sequence>
<dbReference type="InterPro" id="IPR035906">
    <property type="entry name" value="MetI-like_sf"/>
</dbReference>
<dbReference type="Gene3D" id="1.10.3720.10">
    <property type="entry name" value="MetI-like"/>
    <property type="match status" value="1"/>
</dbReference>
<feature type="transmembrane region" description="Helical" evidence="6">
    <location>
        <begin position="733"/>
        <end position="766"/>
    </location>
</feature>
<feature type="transmembrane region" description="Helical" evidence="6">
    <location>
        <begin position="849"/>
        <end position="875"/>
    </location>
</feature>
<comment type="similarity">
    <text evidence="6">Belongs to the binding-protein-dependent transport system permease family.</text>
</comment>
<dbReference type="GO" id="GO:0055085">
    <property type="term" value="P:transmembrane transport"/>
    <property type="evidence" value="ECO:0007669"/>
    <property type="project" value="InterPro"/>
</dbReference>
<keyword evidence="2 6" id="KW-0813">Transport</keyword>
<dbReference type="AlphaFoldDB" id="A0A3M4NR58"/>
<comment type="subcellular location">
    <subcellularLocation>
        <location evidence="1 6">Cell membrane</location>
        <topology evidence="1 6">Multi-pass membrane protein</topology>
    </subcellularLocation>
</comment>
<accession>A0A3M4NR58</accession>
<dbReference type="STRING" id="33069.AO065_13000"/>
<feature type="transmembrane region" description="Helical" evidence="6">
    <location>
        <begin position="684"/>
        <end position="712"/>
    </location>
</feature>
<dbReference type="PANTHER" id="PTHR30177">
    <property type="entry name" value="GLYCINE BETAINE/L-PROLINE TRANSPORT SYSTEM PERMEASE PROTEIN PROW"/>
    <property type="match status" value="1"/>
</dbReference>
<evidence type="ECO:0000256" key="2">
    <source>
        <dbReference type="ARBA" id="ARBA00022448"/>
    </source>
</evidence>
<dbReference type="Proteomes" id="UP000271866">
    <property type="component" value="Unassembled WGS sequence"/>
</dbReference>
<dbReference type="Pfam" id="PF00528">
    <property type="entry name" value="BPD_transp_1"/>
    <property type="match status" value="1"/>
</dbReference>
<organism evidence="8 9">
    <name type="scientific">Pseudomonas viridiflava</name>
    <name type="common">Phytomonas viridiflava</name>
    <dbReference type="NCBI Taxonomy" id="33069"/>
    <lineage>
        <taxon>Bacteria</taxon>
        <taxon>Pseudomonadati</taxon>
        <taxon>Pseudomonadota</taxon>
        <taxon>Gammaproteobacteria</taxon>
        <taxon>Pseudomonadales</taxon>
        <taxon>Pseudomonadaceae</taxon>
        <taxon>Pseudomonas</taxon>
    </lineage>
</organism>
<dbReference type="InterPro" id="IPR051204">
    <property type="entry name" value="ABC_transp_perm/SBD"/>
</dbReference>
<evidence type="ECO:0000313" key="8">
    <source>
        <dbReference type="EMBL" id="RMQ68457.1"/>
    </source>
</evidence>
<evidence type="ECO:0000256" key="3">
    <source>
        <dbReference type="ARBA" id="ARBA00022692"/>
    </source>
</evidence>
<feature type="transmembrane region" description="Helical" evidence="6">
    <location>
        <begin position="653"/>
        <end position="672"/>
    </location>
</feature>
<dbReference type="AntiFam" id="ANF00072">
    <property type="entry name" value="Shadow ORF (opposite TypA)"/>
</dbReference>
<dbReference type="EMBL" id="RBRK01000185">
    <property type="protein sequence ID" value="RMQ68457.1"/>
    <property type="molecule type" value="Genomic_DNA"/>
</dbReference>
<evidence type="ECO:0000256" key="5">
    <source>
        <dbReference type="ARBA" id="ARBA00023136"/>
    </source>
</evidence>
<keyword evidence="4 6" id="KW-1133">Transmembrane helix</keyword>
<protein>
    <submittedName>
        <fullName evidence="8">Glycine betaine/carnitine/choline ABC transporter</fullName>
    </submittedName>
</protein>
<evidence type="ECO:0000259" key="7">
    <source>
        <dbReference type="PROSITE" id="PS50928"/>
    </source>
</evidence>
<comment type="caution">
    <text evidence="8">The sequence shown here is derived from an EMBL/GenBank/DDBJ whole genome shotgun (WGS) entry which is preliminary data.</text>
</comment>
<feature type="transmembrane region" description="Helical" evidence="6">
    <location>
        <begin position="613"/>
        <end position="632"/>
    </location>
</feature>
<feature type="transmembrane region" description="Helical" evidence="6">
    <location>
        <begin position="824"/>
        <end position="843"/>
    </location>
</feature>
<evidence type="ECO:0000256" key="1">
    <source>
        <dbReference type="ARBA" id="ARBA00004651"/>
    </source>
</evidence>
<gene>
    <name evidence="8" type="ORF">ALP98_05385</name>
</gene>
<proteinExistence type="inferred from homology"/>
<evidence type="ECO:0000313" key="9">
    <source>
        <dbReference type="Proteomes" id="UP000271866"/>
    </source>
</evidence>
<reference evidence="8 9" key="1">
    <citation type="submission" date="2018-08" db="EMBL/GenBank/DDBJ databases">
        <title>Recombination of ecologically and evolutionarily significant loci maintains genetic cohesion in the Pseudomonas syringae species complex.</title>
        <authorList>
            <person name="Dillon M."/>
            <person name="Thakur S."/>
            <person name="Almeida R.N.D."/>
            <person name="Weir B.S."/>
            <person name="Guttman D.S."/>
        </authorList>
    </citation>
    <scope>NUCLEOTIDE SEQUENCE [LARGE SCALE GENOMIC DNA]</scope>
    <source>
        <strain evidence="8 9">ICMP 11296</strain>
    </source>
</reference>
<dbReference type="InterPro" id="IPR000515">
    <property type="entry name" value="MetI-like"/>
</dbReference>
<dbReference type="GO" id="GO:0005886">
    <property type="term" value="C:plasma membrane"/>
    <property type="evidence" value="ECO:0007669"/>
    <property type="project" value="UniProtKB-SubCell"/>
</dbReference>
<dbReference type="PROSITE" id="PS50928">
    <property type="entry name" value="ABC_TM1"/>
    <property type="match status" value="1"/>
</dbReference>
<evidence type="ECO:0000256" key="4">
    <source>
        <dbReference type="ARBA" id="ARBA00022989"/>
    </source>
</evidence>
<name>A0A3M4NR58_PSEVI</name>
<dbReference type="FunFam" id="1.10.3720.10:FF:000001">
    <property type="entry name" value="Glycine betaine ABC transporter, permease"/>
    <property type="match status" value="1"/>
</dbReference>
<dbReference type="CDD" id="cd06261">
    <property type="entry name" value="TM_PBP2"/>
    <property type="match status" value="1"/>
</dbReference>